<keyword evidence="5" id="KW-1185">Reference proteome</keyword>
<protein>
    <submittedName>
        <fullName evidence="4">Putative DNA binding protein</fullName>
    </submittedName>
</protein>
<sequence>MREVTFRIRHRDGPECAASARFPDVTMRSVSSMTGRDDERRRIVELRGPTESIQGFLDAFREADAVIRAEPLSPVTRDHLYVAIDIDAGEWEGIGDRLSGMGVHYRTGTTISAGVERWTVYVRADDDLSAVIDGLERGGNDVALARNVELESIERPPRLSSARFLEDLTPRQREVLATAVAMGYYDHGGNVGIEAVAEEIGLASTTVWEHLSRAESTVMNGIVDRLEV</sequence>
<dbReference type="PANTHER" id="PTHR34236:SF1">
    <property type="entry name" value="DIMETHYL SULFOXIDE REDUCTASE TRANSCRIPTIONAL ACTIVATOR"/>
    <property type="match status" value="1"/>
</dbReference>
<dbReference type="InterPro" id="IPR036388">
    <property type="entry name" value="WH-like_DNA-bd_sf"/>
</dbReference>
<dbReference type="RefSeq" id="WP_209482839.1">
    <property type="nucleotide sequence ID" value="NZ_JAGGKQ010000002.1"/>
</dbReference>
<proteinExistence type="predicted"/>
<accession>A0A8T4GBI5</accession>
<keyword evidence="1" id="KW-0805">Transcription regulation</keyword>
<evidence type="ECO:0000259" key="3">
    <source>
        <dbReference type="Pfam" id="PF04967"/>
    </source>
</evidence>
<feature type="domain" description="HTH bat-type" evidence="3">
    <location>
        <begin position="168"/>
        <end position="219"/>
    </location>
</feature>
<evidence type="ECO:0000313" key="4">
    <source>
        <dbReference type="EMBL" id="MBP1921463.1"/>
    </source>
</evidence>
<reference evidence="4" key="1">
    <citation type="submission" date="2021-03" db="EMBL/GenBank/DDBJ databases">
        <title>Genomic Encyclopedia of Type Strains, Phase IV (KMG-IV): sequencing the most valuable type-strain genomes for metagenomic binning, comparative biology and taxonomic classification.</title>
        <authorList>
            <person name="Goeker M."/>
        </authorList>
    </citation>
    <scope>NUCLEOTIDE SEQUENCE</scope>
    <source>
        <strain evidence="4">DSM 23564</strain>
    </source>
</reference>
<dbReference type="Gene3D" id="1.10.10.10">
    <property type="entry name" value="Winged helix-like DNA-binding domain superfamily/Winged helix DNA-binding domain"/>
    <property type="match status" value="1"/>
</dbReference>
<dbReference type="AlphaFoldDB" id="A0A8T4GBI5"/>
<evidence type="ECO:0000313" key="5">
    <source>
        <dbReference type="Proteomes" id="UP000823588"/>
    </source>
</evidence>
<evidence type="ECO:0000256" key="2">
    <source>
        <dbReference type="ARBA" id="ARBA00023163"/>
    </source>
</evidence>
<evidence type="ECO:0000256" key="1">
    <source>
        <dbReference type="ARBA" id="ARBA00023015"/>
    </source>
</evidence>
<dbReference type="Pfam" id="PF04967">
    <property type="entry name" value="HTH_10"/>
    <property type="match status" value="1"/>
</dbReference>
<keyword evidence="2" id="KW-0804">Transcription</keyword>
<dbReference type="PANTHER" id="PTHR34236">
    <property type="entry name" value="DIMETHYL SULFOXIDE REDUCTASE TRANSCRIPTIONAL ACTIVATOR"/>
    <property type="match status" value="1"/>
</dbReference>
<dbReference type="Proteomes" id="UP000823588">
    <property type="component" value="Unassembled WGS sequence"/>
</dbReference>
<dbReference type="EMBL" id="JAGGKQ010000002">
    <property type="protein sequence ID" value="MBP1921463.1"/>
    <property type="molecule type" value="Genomic_DNA"/>
</dbReference>
<name>A0A8T4GBI5_9EURY</name>
<dbReference type="InterPro" id="IPR007050">
    <property type="entry name" value="HTH_bacterioopsin"/>
</dbReference>
<organism evidence="4 5">
    <name type="scientific">Halorubrum alkaliphilum</name>
    <dbReference type="NCBI Taxonomy" id="261290"/>
    <lineage>
        <taxon>Archaea</taxon>
        <taxon>Methanobacteriati</taxon>
        <taxon>Methanobacteriota</taxon>
        <taxon>Stenosarchaea group</taxon>
        <taxon>Halobacteria</taxon>
        <taxon>Halobacteriales</taxon>
        <taxon>Haloferacaceae</taxon>
        <taxon>Halorubrum</taxon>
    </lineage>
</organism>
<comment type="caution">
    <text evidence="4">The sequence shown here is derived from an EMBL/GenBank/DDBJ whole genome shotgun (WGS) entry which is preliminary data.</text>
</comment>
<gene>
    <name evidence="4" type="ORF">J2751_000452</name>
</gene>
<dbReference type="OrthoDB" id="194393at2157"/>